<gene>
    <name evidence="1" type="ORF">B296_00001223</name>
</gene>
<protein>
    <submittedName>
        <fullName evidence="1">Uncharacterized protein</fullName>
    </submittedName>
</protein>
<reference evidence="1 2" key="1">
    <citation type="journal article" date="2014" name="Agronomy (Basel)">
        <title>A Draft Genome Sequence for Ensete ventricosum, the Drought-Tolerant Tree Against Hunger.</title>
        <authorList>
            <person name="Harrison J."/>
            <person name="Moore K.A."/>
            <person name="Paszkiewicz K."/>
            <person name="Jones T."/>
            <person name="Grant M."/>
            <person name="Ambacheew D."/>
            <person name="Muzemil S."/>
            <person name="Studholme D.J."/>
        </authorList>
    </citation>
    <scope>NUCLEOTIDE SEQUENCE [LARGE SCALE GENOMIC DNA]</scope>
</reference>
<accession>A0A427B5L5</accession>
<proteinExistence type="predicted"/>
<evidence type="ECO:0000313" key="1">
    <source>
        <dbReference type="EMBL" id="RRT83763.1"/>
    </source>
</evidence>
<organism evidence="1 2">
    <name type="scientific">Ensete ventricosum</name>
    <name type="common">Abyssinian banana</name>
    <name type="synonym">Musa ensete</name>
    <dbReference type="NCBI Taxonomy" id="4639"/>
    <lineage>
        <taxon>Eukaryota</taxon>
        <taxon>Viridiplantae</taxon>
        <taxon>Streptophyta</taxon>
        <taxon>Embryophyta</taxon>
        <taxon>Tracheophyta</taxon>
        <taxon>Spermatophyta</taxon>
        <taxon>Magnoliopsida</taxon>
        <taxon>Liliopsida</taxon>
        <taxon>Zingiberales</taxon>
        <taxon>Musaceae</taxon>
        <taxon>Ensete</taxon>
    </lineage>
</organism>
<comment type="caution">
    <text evidence="1">The sequence shown here is derived from an EMBL/GenBank/DDBJ whole genome shotgun (WGS) entry which is preliminary data.</text>
</comment>
<dbReference type="AlphaFoldDB" id="A0A427B5L5"/>
<dbReference type="Proteomes" id="UP000287651">
    <property type="component" value="Unassembled WGS sequence"/>
</dbReference>
<dbReference type="EMBL" id="AMZH03000434">
    <property type="protein sequence ID" value="RRT83763.1"/>
    <property type="molecule type" value="Genomic_DNA"/>
</dbReference>
<evidence type="ECO:0000313" key="2">
    <source>
        <dbReference type="Proteomes" id="UP000287651"/>
    </source>
</evidence>
<name>A0A427B5L5_ENSVE</name>
<sequence length="121" mass="12977">MGSEAQCSAARFQCLHAQGMSEANAPGIPPTAIASKTPLIYHLQTPAVGHQTEPSKGGRALIDVLHRVLIAFPSFSASVQCGHFSIPGRIQGSGRNDDERMMKQQQQQVMATQESCTALRC</sequence>